<evidence type="ECO:0000313" key="3">
    <source>
        <dbReference type="Proteomes" id="UP000305675"/>
    </source>
</evidence>
<evidence type="ECO:0000313" key="2">
    <source>
        <dbReference type="EMBL" id="TKB53961.1"/>
    </source>
</evidence>
<accession>A0A4U1BQZ9</accession>
<reference evidence="2 3" key="1">
    <citation type="submission" date="2019-04" db="EMBL/GenBank/DDBJ databases">
        <authorList>
            <person name="Hwang J.C."/>
        </authorList>
    </citation>
    <scope>NUCLEOTIDE SEQUENCE [LARGE SCALE GENOMIC DNA]</scope>
    <source>
        <strain evidence="2 3">IMCC35002</strain>
    </source>
</reference>
<keyword evidence="1" id="KW-0732">Signal</keyword>
<dbReference type="InterPro" id="IPR026950">
    <property type="entry name" value="Caps_assemb_Wzi"/>
</dbReference>
<dbReference type="OrthoDB" id="101884at2"/>
<dbReference type="Gene3D" id="2.40.160.130">
    <property type="entry name" value="Capsule assembly protein Wzi"/>
    <property type="match status" value="1"/>
</dbReference>
<dbReference type="InterPro" id="IPR038636">
    <property type="entry name" value="Wzi_sf"/>
</dbReference>
<comment type="caution">
    <text evidence="2">The sequence shown here is derived from an EMBL/GenBank/DDBJ whole genome shotgun (WGS) entry which is preliminary data.</text>
</comment>
<dbReference type="AlphaFoldDB" id="A0A4U1BQZ9"/>
<gene>
    <name evidence="2" type="ORF">FCL42_13475</name>
</gene>
<keyword evidence="3" id="KW-1185">Reference proteome</keyword>
<protein>
    <submittedName>
        <fullName evidence="2">Capsule assembly Wzi family protein</fullName>
    </submittedName>
</protein>
<sequence length="488" mass="54893">MSHALRPLFTVLSLLTCTVQAAPWVNPDDVYLRADIQRLADEGVITVPVNTFPLMWSGILTDLKNANGLTLSDESQDALYRVRRRAQWETDGGLTAAAEFGGASDTPRFQHFDSTVRETGEATVSAEYLGSRFSGKLSVTYAADAQDDESLRFDDSYLAMVWGNWVFSAGQQAMWWGPGWDTALTMSTNARPLPSVNLSRNHAHAFETKWLSWIGPWTLNTGIGWLNDDRTVEDTLLWTFRASAKPIPQLEIGISRSAQLCGDGRDCGFDTWKSMLTGDDNTGSLNEPGNQLAAVDMRFSGTLFELPVGLYAESMGEDSFRLDRFPPFQAKSYLFGADISYALGNSQIRHFLEFSDTSPKCNGEYNCAYEHFIYKTGYRYQKRNIGSTYDNDAYTYTFGTIANHRNGHQWQVNLRYLDLNHDNSNSVNGPNTVTDQAEQVSQVEARYQFPLLKGKLELSAEVSYSQFKEKSNETNSTFWAQWSWQLSL</sequence>
<organism evidence="2 3">
    <name type="scientific">Ferrimonas aestuarii</name>
    <dbReference type="NCBI Taxonomy" id="2569539"/>
    <lineage>
        <taxon>Bacteria</taxon>
        <taxon>Pseudomonadati</taxon>
        <taxon>Pseudomonadota</taxon>
        <taxon>Gammaproteobacteria</taxon>
        <taxon>Alteromonadales</taxon>
        <taxon>Ferrimonadaceae</taxon>
        <taxon>Ferrimonas</taxon>
    </lineage>
</organism>
<dbReference type="Pfam" id="PF14052">
    <property type="entry name" value="Caps_assemb_Wzi"/>
    <property type="match status" value="1"/>
</dbReference>
<dbReference type="RefSeq" id="WP_136863943.1">
    <property type="nucleotide sequence ID" value="NZ_SWCJ01000010.1"/>
</dbReference>
<name>A0A4U1BQZ9_9GAMM</name>
<evidence type="ECO:0000256" key="1">
    <source>
        <dbReference type="SAM" id="SignalP"/>
    </source>
</evidence>
<feature type="chain" id="PRO_5020827839" evidence="1">
    <location>
        <begin position="22"/>
        <end position="488"/>
    </location>
</feature>
<proteinExistence type="predicted"/>
<dbReference type="Proteomes" id="UP000305675">
    <property type="component" value="Unassembled WGS sequence"/>
</dbReference>
<feature type="signal peptide" evidence="1">
    <location>
        <begin position="1"/>
        <end position="21"/>
    </location>
</feature>
<dbReference type="EMBL" id="SWCJ01000010">
    <property type="protein sequence ID" value="TKB53961.1"/>
    <property type="molecule type" value="Genomic_DNA"/>
</dbReference>